<gene>
    <name evidence="6" type="ORF">ET495_00840</name>
</gene>
<evidence type="ECO:0000256" key="3">
    <source>
        <dbReference type="SAM" id="MobiDB-lite"/>
    </source>
</evidence>
<organism evidence="6 7">
    <name type="scientific">Xylanimonas allomyrinae</name>
    <dbReference type="NCBI Taxonomy" id="2509459"/>
    <lineage>
        <taxon>Bacteria</taxon>
        <taxon>Bacillati</taxon>
        <taxon>Actinomycetota</taxon>
        <taxon>Actinomycetes</taxon>
        <taxon>Micrococcales</taxon>
        <taxon>Promicromonosporaceae</taxon>
        <taxon>Xylanimonas</taxon>
    </lineage>
</organism>
<dbReference type="EMBL" id="CP035495">
    <property type="protein sequence ID" value="QAY64669.1"/>
    <property type="molecule type" value="Genomic_DNA"/>
</dbReference>
<protein>
    <submittedName>
        <fullName evidence="6">Peptidase M23</fullName>
    </submittedName>
</protein>
<dbReference type="PANTHER" id="PTHR21666:SF289">
    <property type="entry name" value="L-ALA--D-GLU ENDOPEPTIDASE"/>
    <property type="match status" value="1"/>
</dbReference>
<feature type="compositionally biased region" description="Basic and acidic residues" evidence="3">
    <location>
        <begin position="284"/>
        <end position="307"/>
    </location>
</feature>
<reference evidence="6 7" key="1">
    <citation type="submission" date="2019-01" db="EMBL/GenBank/DDBJ databases">
        <title>Genome sequencing of strain 2JSPR-7.</title>
        <authorList>
            <person name="Heo J."/>
            <person name="Kim S.-J."/>
            <person name="Kim J.-S."/>
            <person name="Hong S.-B."/>
            <person name="Kwon S.-W."/>
        </authorList>
    </citation>
    <scope>NUCLEOTIDE SEQUENCE [LARGE SCALE GENOMIC DNA]</scope>
    <source>
        <strain evidence="6 7">2JSPR-7</strain>
    </source>
</reference>
<proteinExistence type="predicted"/>
<evidence type="ECO:0000259" key="5">
    <source>
        <dbReference type="Pfam" id="PF01551"/>
    </source>
</evidence>
<dbReference type="InterPro" id="IPR050570">
    <property type="entry name" value="Cell_wall_metabolism_enzyme"/>
</dbReference>
<keyword evidence="1 4" id="KW-0732">Signal</keyword>
<feature type="domain" description="M23ase beta-sheet core" evidence="5">
    <location>
        <begin position="360"/>
        <end position="458"/>
    </location>
</feature>
<dbReference type="KEGG" id="xyl:ET495_00840"/>
<feature type="region of interest" description="Disordered" evidence="3">
    <location>
        <begin position="30"/>
        <end position="59"/>
    </location>
</feature>
<dbReference type="Pfam" id="PF01551">
    <property type="entry name" value="Peptidase_M23"/>
    <property type="match status" value="1"/>
</dbReference>
<dbReference type="CDD" id="cd12797">
    <property type="entry name" value="M23_peptidase"/>
    <property type="match status" value="1"/>
</dbReference>
<dbReference type="Gene3D" id="1.10.287.1490">
    <property type="match status" value="1"/>
</dbReference>
<dbReference type="InterPro" id="IPR011055">
    <property type="entry name" value="Dup_hybrid_motif"/>
</dbReference>
<name>A0A4P6ESX7_9MICO</name>
<feature type="signal peptide" evidence="4">
    <location>
        <begin position="1"/>
        <end position="34"/>
    </location>
</feature>
<dbReference type="Gene3D" id="2.70.70.10">
    <property type="entry name" value="Glucose Permease (Domain IIA)"/>
    <property type="match status" value="1"/>
</dbReference>
<feature type="chain" id="PRO_5020683257" evidence="4">
    <location>
        <begin position="35"/>
        <end position="463"/>
    </location>
</feature>
<feature type="region of interest" description="Disordered" evidence="3">
    <location>
        <begin position="284"/>
        <end position="329"/>
    </location>
</feature>
<feature type="compositionally biased region" description="Gly residues" evidence="3">
    <location>
        <begin position="310"/>
        <end position="325"/>
    </location>
</feature>
<keyword evidence="7" id="KW-1185">Reference proteome</keyword>
<dbReference type="OrthoDB" id="1099523at2"/>
<dbReference type="InterPro" id="IPR016047">
    <property type="entry name" value="M23ase_b-sheet_dom"/>
</dbReference>
<evidence type="ECO:0000313" key="7">
    <source>
        <dbReference type="Proteomes" id="UP000291758"/>
    </source>
</evidence>
<sequence length="463" mass="49117">MHAGPGKGKNLARAATAVLLVLGLGLGAASSASADDIDDRRAAAEQQAKAKKAERATLQEDLDETNAKLAKAVLDLNTVEGRLPVAQAELARAQADLEAARREAEILAQRLQDAQDQESAVTAQIASGSHQVDAARADIAQMAREAARGQGRVSALGIVTGAQSTEDFLQTYAVSSSAARSQARALTQLQDAEAVARNQEARLQAIRETITQLKQAADANVATAQRAEQEASDRKAEVEQLIAQQQQLTAEIESQKAAALAEISANETSQKALEGELKAIIAEQKDRDDRIAEQRRQEEEAAREQDKNNGSGGGGTSGGGGGGGVAPPSTSTFLGWPTAVPYVTSGYGWRFHPVLHYWRLHAGTDFRAYCGTPIYASQSGYVVKAYYDSGAGNNVIIDHGSDRGQSIMTRYMHLSQFSVRAGQWVSKGQQVGLAGATGTVTACHLHFEVYVNGTTVDPMTRLP</sequence>
<accession>A0A4P6ESX7</accession>
<evidence type="ECO:0000256" key="2">
    <source>
        <dbReference type="SAM" id="Coils"/>
    </source>
</evidence>
<evidence type="ECO:0000256" key="1">
    <source>
        <dbReference type="ARBA" id="ARBA00022729"/>
    </source>
</evidence>
<feature type="coiled-coil region" evidence="2">
    <location>
        <begin position="182"/>
        <end position="258"/>
    </location>
</feature>
<dbReference type="AlphaFoldDB" id="A0A4P6ESX7"/>
<dbReference type="SUPFAM" id="SSF51261">
    <property type="entry name" value="Duplicated hybrid motif"/>
    <property type="match status" value="1"/>
</dbReference>
<dbReference type="PANTHER" id="PTHR21666">
    <property type="entry name" value="PEPTIDASE-RELATED"/>
    <property type="match status" value="1"/>
</dbReference>
<keyword evidence="2" id="KW-0175">Coiled coil</keyword>
<evidence type="ECO:0000256" key="4">
    <source>
        <dbReference type="SAM" id="SignalP"/>
    </source>
</evidence>
<dbReference type="GO" id="GO:0004222">
    <property type="term" value="F:metalloendopeptidase activity"/>
    <property type="evidence" value="ECO:0007669"/>
    <property type="project" value="TreeGrafter"/>
</dbReference>
<dbReference type="Proteomes" id="UP000291758">
    <property type="component" value="Chromosome"/>
</dbReference>
<evidence type="ECO:0000313" key="6">
    <source>
        <dbReference type="EMBL" id="QAY64669.1"/>
    </source>
</evidence>